<dbReference type="InterPro" id="IPR036890">
    <property type="entry name" value="HATPase_C_sf"/>
</dbReference>
<keyword evidence="5" id="KW-0808">Transferase</keyword>
<dbReference type="PROSITE" id="PS50109">
    <property type="entry name" value="HIS_KIN"/>
    <property type="match status" value="1"/>
</dbReference>
<dbReference type="InterPro" id="IPR005467">
    <property type="entry name" value="His_kinase_dom"/>
</dbReference>
<dbReference type="PROSITE" id="PS50885">
    <property type="entry name" value="HAMP"/>
    <property type="match status" value="1"/>
</dbReference>
<dbReference type="SMART" id="SM00387">
    <property type="entry name" value="HATPase_c"/>
    <property type="match status" value="1"/>
</dbReference>
<name>A0ABP7HPL0_9ACTN</name>
<dbReference type="SUPFAM" id="SSF55874">
    <property type="entry name" value="ATPase domain of HSP90 chaperone/DNA topoisomerase II/histidine kinase"/>
    <property type="match status" value="1"/>
</dbReference>
<comment type="caution">
    <text evidence="15">The sequence shown here is derived from an EMBL/GenBank/DDBJ whole genome shotgun (WGS) entry which is preliminary data.</text>
</comment>
<dbReference type="PRINTS" id="PR00344">
    <property type="entry name" value="BCTRLSENSOR"/>
</dbReference>
<evidence type="ECO:0000256" key="10">
    <source>
        <dbReference type="ARBA" id="ARBA00023136"/>
    </source>
</evidence>
<evidence type="ECO:0000256" key="1">
    <source>
        <dbReference type="ARBA" id="ARBA00000085"/>
    </source>
</evidence>
<dbReference type="PANTHER" id="PTHR45436:SF5">
    <property type="entry name" value="SENSOR HISTIDINE KINASE TRCS"/>
    <property type="match status" value="1"/>
</dbReference>
<evidence type="ECO:0000256" key="9">
    <source>
        <dbReference type="ARBA" id="ARBA00023012"/>
    </source>
</evidence>
<dbReference type="EC" id="2.7.13.3" evidence="3"/>
<dbReference type="SMART" id="SM00388">
    <property type="entry name" value="HisKA"/>
    <property type="match status" value="1"/>
</dbReference>
<dbReference type="SUPFAM" id="SSF158472">
    <property type="entry name" value="HAMP domain-like"/>
    <property type="match status" value="1"/>
</dbReference>
<evidence type="ECO:0000256" key="4">
    <source>
        <dbReference type="ARBA" id="ARBA00022553"/>
    </source>
</evidence>
<sequence length="592" mass="62377">MARSLAARVKMPARWTLRARLVVAAVALTAVALVLANAVGLTLLRNYLVDRLDDQLGATGAAATSGIIAGRQVLPLPGPQPGVKGFPLLTPQKRIVERMVGERGFYLFTPGGRLAAEFPGETVNKPDLGSLSEVRKGEPYTVPGTDGPSWRVLAVDLPDGGIVVMSASLAEVEETQRWLMAIDAAVMAAVLLLLGLAAAALVRLGIRPLTRMEETAAQIAAGDFSRRVPQPDPHTEPGRLGVAMNVMLDRVEAEIAARVESEARMRRFLADASHELRTPLTSVQGFAELYRRGGTPPGPPMDETMRRIEDEATRMGLLVNDLLVLAHLDEERPLEAHPVDLLQIAVETVRDARARLPVQGDRPAGILTREGARATLPAGGDARDRLPGHDEAWDGLPGHDEAWDGPPGDGEARDGSPARGDARDGLLAWGDGSAGLPGRQLRLTGLGSGLSPVMVLGDEARLRQVAANLVANALAHTPQDAKITVRVGTGKAAASPAAALGAELPGSQVMGVLEVCDTGPGISEDHAPRIFERLYRISESRSRVDGGAGLGLAIVAGIVKAHGGRVELTTTPGEGATFRVLLPLHDCEAPRG</sequence>
<evidence type="ECO:0000313" key="16">
    <source>
        <dbReference type="Proteomes" id="UP001500888"/>
    </source>
</evidence>
<proteinExistence type="predicted"/>
<dbReference type="PANTHER" id="PTHR45436">
    <property type="entry name" value="SENSOR HISTIDINE KINASE YKOH"/>
    <property type="match status" value="1"/>
</dbReference>
<feature type="region of interest" description="Disordered" evidence="11">
    <location>
        <begin position="373"/>
        <end position="426"/>
    </location>
</feature>
<organism evidence="15 16">
    <name type="scientific">Sphaerisporangium flaviroseum</name>
    <dbReference type="NCBI Taxonomy" id="509199"/>
    <lineage>
        <taxon>Bacteria</taxon>
        <taxon>Bacillati</taxon>
        <taxon>Actinomycetota</taxon>
        <taxon>Actinomycetes</taxon>
        <taxon>Streptosporangiales</taxon>
        <taxon>Streptosporangiaceae</taxon>
        <taxon>Sphaerisporangium</taxon>
    </lineage>
</organism>
<dbReference type="SMART" id="SM00304">
    <property type="entry name" value="HAMP"/>
    <property type="match status" value="1"/>
</dbReference>
<evidence type="ECO:0000256" key="8">
    <source>
        <dbReference type="ARBA" id="ARBA00022989"/>
    </source>
</evidence>
<dbReference type="Gene3D" id="3.30.565.10">
    <property type="entry name" value="Histidine kinase-like ATPase, C-terminal domain"/>
    <property type="match status" value="1"/>
</dbReference>
<evidence type="ECO:0000259" key="13">
    <source>
        <dbReference type="PROSITE" id="PS50109"/>
    </source>
</evidence>
<reference evidence="16" key="1">
    <citation type="journal article" date="2019" name="Int. J. Syst. Evol. Microbiol.">
        <title>The Global Catalogue of Microorganisms (GCM) 10K type strain sequencing project: providing services to taxonomists for standard genome sequencing and annotation.</title>
        <authorList>
            <consortium name="The Broad Institute Genomics Platform"/>
            <consortium name="The Broad Institute Genome Sequencing Center for Infectious Disease"/>
            <person name="Wu L."/>
            <person name="Ma J."/>
        </authorList>
    </citation>
    <scope>NUCLEOTIDE SEQUENCE [LARGE SCALE GENOMIC DNA]</scope>
    <source>
        <strain evidence="16">JCM 16908</strain>
    </source>
</reference>
<dbReference type="InterPro" id="IPR036097">
    <property type="entry name" value="HisK_dim/P_sf"/>
</dbReference>
<evidence type="ECO:0000256" key="3">
    <source>
        <dbReference type="ARBA" id="ARBA00012438"/>
    </source>
</evidence>
<dbReference type="Gene3D" id="1.10.287.130">
    <property type="match status" value="1"/>
</dbReference>
<comment type="subcellular location">
    <subcellularLocation>
        <location evidence="2">Cell membrane</location>
    </subcellularLocation>
</comment>
<dbReference type="Pfam" id="PF00672">
    <property type="entry name" value="HAMP"/>
    <property type="match status" value="1"/>
</dbReference>
<feature type="transmembrane region" description="Helical" evidence="12">
    <location>
        <begin position="178"/>
        <end position="202"/>
    </location>
</feature>
<evidence type="ECO:0000256" key="11">
    <source>
        <dbReference type="SAM" id="MobiDB-lite"/>
    </source>
</evidence>
<dbReference type="InterPro" id="IPR050428">
    <property type="entry name" value="TCS_sensor_his_kinase"/>
</dbReference>
<evidence type="ECO:0000256" key="12">
    <source>
        <dbReference type="SAM" id="Phobius"/>
    </source>
</evidence>
<dbReference type="InterPro" id="IPR003661">
    <property type="entry name" value="HisK_dim/P_dom"/>
</dbReference>
<evidence type="ECO:0000256" key="7">
    <source>
        <dbReference type="ARBA" id="ARBA00022777"/>
    </source>
</evidence>
<evidence type="ECO:0000256" key="2">
    <source>
        <dbReference type="ARBA" id="ARBA00004236"/>
    </source>
</evidence>
<protein>
    <recommendedName>
        <fullName evidence="3">histidine kinase</fullName>
        <ecNumber evidence="3">2.7.13.3</ecNumber>
    </recommendedName>
</protein>
<dbReference type="InterPro" id="IPR003594">
    <property type="entry name" value="HATPase_dom"/>
</dbReference>
<dbReference type="EMBL" id="BAAAZR010000001">
    <property type="protein sequence ID" value="GAA3794083.1"/>
    <property type="molecule type" value="Genomic_DNA"/>
</dbReference>
<evidence type="ECO:0000259" key="14">
    <source>
        <dbReference type="PROSITE" id="PS50885"/>
    </source>
</evidence>
<dbReference type="Pfam" id="PF02518">
    <property type="entry name" value="HATPase_c"/>
    <property type="match status" value="1"/>
</dbReference>
<keyword evidence="7" id="KW-0418">Kinase</keyword>
<keyword evidence="16" id="KW-1185">Reference proteome</keyword>
<dbReference type="Gene3D" id="6.10.340.10">
    <property type="match status" value="1"/>
</dbReference>
<keyword evidence="9" id="KW-0902">Two-component regulatory system</keyword>
<evidence type="ECO:0000313" key="15">
    <source>
        <dbReference type="EMBL" id="GAA3794083.1"/>
    </source>
</evidence>
<keyword evidence="6 12" id="KW-0812">Transmembrane</keyword>
<dbReference type="InterPro" id="IPR004358">
    <property type="entry name" value="Sig_transdc_His_kin-like_C"/>
</dbReference>
<gene>
    <name evidence="15" type="ORF">GCM10022226_11720</name>
</gene>
<feature type="domain" description="HAMP" evidence="14">
    <location>
        <begin position="203"/>
        <end position="256"/>
    </location>
</feature>
<evidence type="ECO:0000256" key="6">
    <source>
        <dbReference type="ARBA" id="ARBA00022692"/>
    </source>
</evidence>
<evidence type="ECO:0000256" key="5">
    <source>
        <dbReference type="ARBA" id="ARBA00022679"/>
    </source>
</evidence>
<dbReference type="CDD" id="cd00082">
    <property type="entry name" value="HisKA"/>
    <property type="match status" value="1"/>
</dbReference>
<feature type="domain" description="Histidine kinase" evidence="13">
    <location>
        <begin position="271"/>
        <end position="586"/>
    </location>
</feature>
<keyword evidence="10 12" id="KW-0472">Membrane</keyword>
<feature type="compositionally biased region" description="Basic and acidic residues" evidence="11">
    <location>
        <begin position="410"/>
        <end position="424"/>
    </location>
</feature>
<dbReference type="CDD" id="cd06225">
    <property type="entry name" value="HAMP"/>
    <property type="match status" value="1"/>
</dbReference>
<dbReference type="InterPro" id="IPR003660">
    <property type="entry name" value="HAMP_dom"/>
</dbReference>
<dbReference type="Proteomes" id="UP001500888">
    <property type="component" value="Unassembled WGS sequence"/>
</dbReference>
<comment type="catalytic activity">
    <reaction evidence="1">
        <text>ATP + protein L-histidine = ADP + protein N-phospho-L-histidine.</text>
        <dbReference type="EC" id="2.7.13.3"/>
    </reaction>
</comment>
<keyword evidence="8 12" id="KW-1133">Transmembrane helix</keyword>
<accession>A0ABP7HPL0</accession>
<dbReference type="CDD" id="cd00075">
    <property type="entry name" value="HATPase"/>
    <property type="match status" value="1"/>
</dbReference>
<dbReference type="SUPFAM" id="SSF47384">
    <property type="entry name" value="Homodimeric domain of signal transducing histidine kinase"/>
    <property type="match status" value="1"/>
</dbReference>
<keyword evidence="4" id="KW-0597">Phosphoprotein</keyword>
<dbReference type="Pfam" id="PF00512">
    <property type="entry name" value="HisKA"/>
    <property type="match status" value="1"/>
</dbReference>
<feature type="compositionally biased region" description="Basic and acidic residues" evidence="11">
    <location>
        <begin position="381"/>
        <end position="402"/>
    </location>
</feature>